<comment type="caution">
    <text evidence="1">The sequence shown here is derived from an EMBL/GenBank/DDBJ whole genome shotgun (WGS) entry which is preliminary data.</text>
</comment>
<reference evidence="1" key="2">
    <citation type="submission" date="2020-06" db="EMBL/GenBank/DDBJ databases">
        <title>Helianthus annuus Genome sequencing and assembly Release 2.</title>
        <authorList>
            <person name="Gouzy J."/>
            <person name="Langlade N."/>
            <person name="Munos S."/>
        </authorList>
    </citation>
    <scope>NUCLEOTIDE SEQUENCE</scope>
    <source>
        <tissue evidence="1">Leaves</tissue>
    </source>
</reference>
<dbReference type="AlphaFoldDB" id="A0A9K3E369"/>
<dbReference type="Proteomes" id="UP000215914">
    <property type="component" value="Unassembled WGS sequence"/>
</dbReference>
<evidence type="ECO:0000313" key="1">
    <source>
        <dbReference type="EMBL" id="KAF5765214.1"/>
    </source>
</evidence>
<evidence type="ECO:0000313" key="2">
    <source>
        <dbReference type="Proteomes" id="UP000215914"/>
    </source>
</evidence>
<dbReference type="Gramene" id="mRNA:HanXRQr2_Chr15g0701131">
    <property type="protein sequence ID" value="CDS:HanXRQr2_Chr15g0701131.1"/>
    <property type="gene ID" value="HanXRQr2_Chr15g0701131"/>
</dbReference>
<protein>
    <submittedName>
        <fullName evidence="1">Uncharacterized protein</fullName>
    </submittedName>
</protein>
<organism evidence="1 2">
    <name type="scientific">Helianthus annuus</name>
    <name type="common">Common sunflower</name>
    <dbReference type="NCBI Taxonomy" id="4232"/>
    <lineage>
        <taxon>Eukaryota</taxon>
        <taxon>Viridiplantae</taxon>
        <taxon>Streptophyta</taxon>
        <taxon>Embryophyta</taxon>
        <taxon>Tracheophyta</taxon>
        <taxon>Spermatophyta</taxon>
        <taxon>Magnoliopsida</taxon>
        <taxon>eudicotyledons</taxon>
        <taxon>Gunneridae</taxon>
        <taxon>Pentapetalae</taxon>
        <taxon>asterids</taxon>
        <taxon>campanulids</taxon>
        <taxon>Asterales</taxon>
        <taxon>Asteraceae</taxon>
        <taxon>Asteroideae</taxon>
        <taxon>Heliantheae alliance</taxon>
        <taxon>Heliantheae</taxon>
        <taxon>Helianthus</taxon>
    </lineage>
</organism>
<sequence length="51" mass="6312">MPLVVLVESLAKELWDYYYVHTHGAQEQYKIYRPTKKENRKIDKQRKIKYL</sequence>
<name>A0A9K3E369_HELAN</name>
<accession>A0A9K3E369</accession>
<gene>
    <name evidence="1" type="ORF">HanXRQr2_Chr15g0701131</name>
</gene>
<keyword evidence="2" id="KW-1185">Reference proteome</keyword>
<dbReference type="EMBL" id="MNCJ02000330">
    <property type="protein sequence ID" value="KAF5765214.1"/>
    <property type="molecule type" value="Genomic_DNA"/>
</dbReference>
<proteinExistence type="predicted"/>
<reference evidence="1" key="1">
    <citation type="journal article" date="2017" name="Nature">
        <title>The sunflower genome provides insights into oil metabolism, flowering and Asterid evolution.</title>
        <authorList>
            <person name="Badouin H."/>
            <person name="Gouzy J."/>
            <person name="Grassa C.J."/>
            <person name="Murat F."/>
            <person name="Staton S.E."/>
            <person name="Cottret L."/>
            <person name="Lelandais-Briere C."/>
            <person name="Owens G.L."/>
            <person name="Carrere S."/>
            <person name="Mayjonade B."/>
            <person name="Legrand L."/>
            <person name="Gill N."/>
            <person name="Kane N.C."/>
            <person name="Bowers J.E."/>
            <person name="Hubner S."/>
            <person name="Bellec A."/>
            <person name="Berard A."/>
            <person name="Berges H."/>
            <person name="Blanchet N."/>
            <person name="Boniface M.C."/>
            <person name="Brunel D."/>
            <person name="Catrice O."/>
            <person name="Chaidir N."/>
            <person name="Claudel C."/>
            <person name="Donnadieu C."/>
            <person name="Faraut T."/>
            <person name="Fievet G."/>
            <person name="Helmstetter N."/>
            <person name="King M."/>
            <person name="Knapp S.J."/>
            <person name="Lai Z."/>
            <person name="Le Paslier M.C."/>
            <person name="Lippi Y."/>
            <person name="Lorenzon L."/>
            <person name="Mandel J.R."/>
            <person name="Marage G."/>
            <person name="Marchand G."/>
            <person name="Marquand E."/>
            <person name="Bret-Mestries E."/>
            <person name="Morien E."/>
            <person name="Nambeesan S."/>
            <person name="Nguyen T."/>
            <person name="Pegot-Espagnet P."/>
            <person name="Pouilly N."/>
            <person name="Raftis F."/>
            <person name="Sallet E."/>
            <person name="Schiex T."/>
            <person name="Thomas J."/>
            <person name="Vandecasteele C."/>
            <person name="Vares D."/>
            <person name="Vear F."/>
            <person name="Vautrin S."/>
            <person name="Crespi M."/>
            <person name="Mangin B."/>
            <person name="Burke J.M."/>
            <person name="Salse J."/>
            <person name="Munos S."/>
            <person name="Vincourt P."/>
            <person name="Rieseberg L.H."/>
            <person name="Langlade N.B."/>
        </authorList>
    </citation>
    <scope>NUCLEOTIDE SEQUENCE</scope>
    <source>
        <tissue evidence="1">Leaves</tissue>
    </source>
</reference>